<dbReference type="AlphaFoldDB" id="A0AAD9QSX6"/>
<proteinExistence type="predicted"/>
<dbReference type="Proteomes" id="UP001249851">
    <property type="component" value="Unassembled WGS sequence"/>
</dbReference>
<reference evidence="1" key="1">
    <citation type="journal article" date="2023" name="G3 (Bethesda)">
        <title>Whole genome assembly and annotation of the endangered Caribbean coral Acropora cervicornis.</title>
        <authorList>
            <person name="Selwyn J.D."/>
            <person name="Vollmer S.V."/>
        </authorList>
    </citation>
    <scope>NUCLEOTIDE SEQUENCE</scope>
    <source>
        <strain evidence="1">K2</strain>
    </source>
</reference>
<evidence type="ECO:0000313" key="1">
    <source>
        <dbReference type="EMBL" id="KAK2566893.1"/>
    </source>
</evidence>
<reference evidence="1" key="2">
    <citation type="journal article" date="2023" name="Science">
        <title>Genomic signatures of disease resistance in endangered staghorn corals.</title>
        <authorList>
            <person name="Vollmer S.V."/>
            <person name="Selwyn J.D."/>
            <person name="Despard B.A."/>
            <person name="Roesel C.L."/>
        </authorList>
    </citation>
    <scope>NUCLEOTIDE SEQUENCE</scope>
    <source>
        <strain evidence="1">K2</strain>
    </source>
</reference>
<organism evidence="1 2">
    <name type="scientific">Acropora cervicornis</name>
    <name type="common">Staghorn coral</name>
    <dbReference type="NCBI Taxonomy" id="6130"/>
    <lineage>
        <taxon>Eukaryota</taxon>
        <taxon>Metazoa</taxon>
        <taxon>Cnidaria</taxon>
        <taxon>Anthozoa</taxon>
        <taxon>Hexacorallia</taxon>
        <taxon>Scleractinia</taxon>
        <taxon>Astrocoeniina</taxon>
        <taxon>Acroporidae</taxon>
        <taxon>Acropora</taxon>
    </lineage>
</organism>
<sequence length="60" mass="6748">MLGEVKKSSASWKLINKATSHIVHKKSIGPLRRNDASLVLTHKEKAQQINSYFALKSEKT</sequence>
<gene>
    <name evidence="1" type="ORF">P5673_008650</name>
</gene>
<keyword evidence="2" id="KW-1185">Reference proteome</keyword>
<name>A0AAD9QSX6_ACRCE</name>
<protein>
    <submittedName>
        <fullName evidence="1">Uncharacterized protein</fullName>
    </submittedName>
</protein>
<accession>A0AAD9QSX6</accession>
<evidence type="ECO:0000313" key="2">
    <source>
        <dbReference type="Proteomes" id="UP001249851"/>
    </source>
</evidence>
<dbReference type="EMBL" id="JARQWQ010000015">
    <property type="protein sequence ID" value="KAK2566893.1"/>
    <property type="molecule type" value="Genomic_DNA"/>
</dbReference>
<comment type="caution">
    <text evidence="1">The sequence shown here is derived from an EMBL/GenBank/DDBJ whole genome shotgun (WGS) entry which is preliminary data.</text>
</comment>